<dbReference type="PhylomeDB" id="A0A0G4HY07"/>
<dbReference type="PANTHER" id="PTHR12837">
    <property type="entry name" value="POLY ADP-RIBOSE GLYCOHYDROLASE"/>
    <property type="match status" value="1"/>
</dbReference>
<accession>A0A0G4HY07</accession>
<dbReference type="VEuPathDB" id="CryptoDB:Cvel_9393"/>
<dbReference type="EC" id="3.2.1.143" evidence="2"/>
<dbReference type="GO" id="GO:0005975">
    <property type="term" value="P:carbohydrate metabolic process"/>
    <property type="evidence" value="ECO:0007669"/>
    <property type="project" value="InterPro"/>
</dbReference>
<feature type="domain" description="PARG helical" evidence="7">
    <location>
        <begin position="98"/>
        <end position="207"/>
    </location>
</feature>
<evidence type="ECO:0000256" key="4">
    <source>
        <dbReference type="PIRSR" id="PIRSR607724-1"/>
    </source>
</evidence>
<dbReference type="Pfam" id="PF20811">
    <property type="entry name" value="PARG_cat_N"/>
    <property type="match status" value="1"/>
</dbReference>
<protein>
    <recommendedName>
        <fullName evidence="2">poly(ADP-ribose) glycohydrolase</fullName>
        <ecNumber evidence="2">3.2.1.143</ecNumber>
    </recommendedName>
</protein>
<dbReference type="GO" id="GO:0005634">
    <property type="term" value="C:nucleus"/>
    <property type="evidence" value="ECO:0007669"/>
    <property type="project" value="TreeGrafter"/>
</dbReference>
<keyword evidence="3" id="KW-0378">Hydrolase</keyword>
<evidence type="ECO:0000259" key="6">
    <source>
        <dbReference type="Pfam" id="PF05028"/>
    </source>
</evidence>
<organism evidence="8">
    <name type="scientific">Chromera velia CCMP2878</name>
    <dbReference type="NCBI Taxonomy" id="1169474"/>
    <lineage>
        <taxon>Eukaryota</taxon>
        <taxon>Sar</taxon>
        <taxon>Alveolata</taxon>
        <taxon>Colpodellida</taxon>
        <taxon>Chromeraceae</taxon>
        <taxon>Chromera</taxon>
    </lineage>
</organism>
<reference evidence="8" key="1">
    <citation type="submission" date="2014-11" db="EMBL/GenBank/DDBJ databases">
        <authorList>
            <person name="Otto D Thomas"/>
            <person name="Naeem Raeece"/>
        </authorList>
    </citation>
    <scope>NUCLEOTIDE SEQUENCE</scope>
</reference>
<feature type="active site" evidence="4">
    <location>
        <position position="246"/>
    </location>
</feature>
<evidence type="ECO:0000313" key="8">
    <source>
        <dbReference type="EMBL" id="CEM49394.1"/>
    </source>
</evidence>
<dbReference type="InterPro" id="IPR048362">
    <property type="entry name" value="PARG_helical"/>
</dbReference>
<comment type="similarity">
    <text evidence="1">Belongs to the poly(ADP-ribose) glycohydrolase family.</text>
</comment>
<feature type="domain" description="PARG catalytic Macro" evidence="6">
    <location>
        <begin position="223"/>
        <end position="434"/>
    </location>
</feature>
<dbReference type="GO" id="GO:0009225">
    <property type="term" value="P:nucleotide-sugar metabolic process"/>
    <property type="evidence" value="ECO:0007669"/>
    <property type="project" value="TreeGrafter"/>
</dbReference>
<feature type="active site" evidence="4">
    <location>
        <position position="264"/>
    </location>
</feature>
<dbReference type="EMBL" id="CDMZ01004320">
    <property type="protein sequence ID" value="CEM49394.1"/>
    <property type="molecule type" value="Genomic_DNA"/>
</dbReference>
<dbReference type="PANTHER" id="PTHR12837:SF0">
    <property type="entry name" value="POLY(ADP-RIBOSE) GLYCOHYDROLASE"/>
    <property type="match status" value="1"/>
</dbReference>
<dbReference type="GO" id="GO:0006282">
    <property type="term" value="P:regulation of DNA repair"/>
    <property type="evidence" value="ECO:0007669"/>
    <property type="project" value="InterPro"/>
</dbReference>
<feature type="active site" evidence="4">
    <location>
        <position position="265"/>
    </location>
</feature>
<name>A0A0G4HY07_9ALVE</name>
<dbReference type="InterPro" id="IPR046372">
    <property type="entry name" value="PARG_cat_C"/>
</dbReference>
<feature type="binding site" evidence="5">
    <location>
        <position position="304"/>
    </location>
    <ligand>
        <name>substrate</name>
    </ligand>
</feature>
<feature type="binding site" evidence="5">
    <location>
        <position position="263"/>
    </location>
    <ligand>
        <name>substrate</name>
    </ligand>
</feature>
<dbReference type="InterPro" id="IPR007724">
    <property type="entry name" value="Poly_GlycHdrlase"/>
</dbReference>
<dbReference type="GO" id="GO:0005737">
    <property type="term" value="C:cytoplasm"/>
    <property type="evidence" value="ECO:0007669"/>
    <property type="project" value="TreeGrafter"/>
</dbReference>
<feature type="binding site" evidence="5">
    <location>
        <position position="249"/>
    </location>
    <ligand>
        <name>substrate</name>
    </ligand>
</feature>
<dbReference type="GO" id="GO:1990966">
    <property type="term" value="P:ATP generation from poly-ADP-D-ribose"/>
    <property type="evidence" value="ECO:0007669"/>
    <property type="project" value="TreeGrafter"/>
</dbReference>
<evidence type="ECO:0000256" key="3">
    <source>
        <dbReference type="ARBA" id="ARBA00022801"/>
    </source>
</evidence>
<sequence length="490" mass="54248">MPRDRLRACPIKVRREHTVPLQEKIEMEIPQTLIAILTELSQRAVKDSVTLQKTILKLGYLSGNVYQRDMEDADPKCPMQALNICLRHLEAKGISTLSDFFSTTVPQMAQGALALAQNKIPLQRLLAQKPHCVTLSKNEVFAVLSAGFLGVVPPFPPDECDNFNSYNFFNITEDQPEKCYCLLAYFCLMAELPLDDPKRKEKVSYSRAVLAEGEADGLICASSPLLPFHVEGRGCIEAVEDALQADFANKYFGGGALGYGCVQEEIRLAVCPELYVMMLLAEVMADNEALHICGVEQFAHYSGYGDGFTFVCRAPSLVRQEALPPGAPTFHRCYFGRGPVTPSGHRDVEVFAIDALEFPAYRQYDEDLILREVRKAIIGFRGGPFTEPSKQIATGNWGCGVFGGDPQLKSLLQWVAASAVGKSSVYFTFGNAKVEVLGQVVAEIQGRGFDCGRLYALLKEAGASVKLQRYETIFEAIMDMLNRLPQYVEH</sequence>
<dbReference type="Pfam" id="PF05028">
    <property type="entry name" value="PARG_cat_C"/>
    <property type="match status" value="1"/>
</dbReference>
<evidence type="ECO:0000256" key="2">
    <source>
        <dbReference type="ARBA" id="ARBA00012255"/>
    </source>
</evidence>
<evidence type="ECO:0000259" key="7">
    <source>
        <dbReference type="Pfam" id="PF20811"/>
    </source>
</evidence>
<proteinExistence type="inferred from homology"/>
<dbReference type="GO" id="GO:0004649">
    <property type="term" value="F:poly(ADP-ribose) glycohydrolase activity"/>
    <property type="evidence" value="ECO:0007669"/>
    <property type="project" value="UniProtKB-EC"/>
</dbReference>
<evidence type="ECO:0000256" key="5">
    <source>
        <dbReference type="PIRSR" id="PIRSR607724-2"/>
    </source>
</evidence>
<dbReference type="AlphaFoldDB" id="A0A0G4HY07"/>
<evidence type="ECO:0000256" key="1">
    <source>
        <dbReference type="ARBA" id="ARBA00009545"/>
    </source>
</evidence>
<gene>
    <name evidence="8" type="ORF">Cvel_9393</name>
</gene>